<dbReference type="Proteomes" id="UP001642482">
    <property type="component" value="Unassembled WGS sequence"/>
</dbReference>
<evidence type="ECO:0000313" key="2">
    <source>
        <dbReference type="EMBL" id="CAK7235086.1"/>
    </source>
</evidence>
<reference evidence="2 3" key="1">
    <citation type="submission" date="2024-01" db="EMBL/GenBank/DDBJ databases">
        <authorList>
            <person name="Allen C."/>
            <person name="Tagirdzhanova G."/>
        </authorList>
    </citation>
    <scope>NUCLEOTIDE SEQUENCE [LARGE SCALE GENOMIC DNA]</scope>
</reference>
<dbReference type="PANTHER" id="PTHR33112">
    <property type="entry name" value="DOMAIN PROTEIN, PUTATIVE-RELATED"/>
    <property type="match status" value="1"/>
</dbReference>
<protein>
    <recommendedName>
        <fullName evidence="1">Heterokaryon incompatibility domain-containing protein</fullName>
    </recommendedName>
</protein>
<dbReference type="InterPro" id="IPR010730">
    <property type="entry name" value="HET"/>
</dbReference>
<feature type="domain" description="Heterokaryon incompatibility" evidence="1">
    <location>
        <begin position="227"/>
        <end position="373"/>
    </location>
</feature>
<sequence>MAAIRLTQLDHEETEGACGATEPAAATHTVDTVCDRCQKLFGEPSSSYKCECKKGSYHYHLGPIKNFLVGTQSPCPGCRLMGTIVTNSWSMIRRHNWVRPGLDDTRVTVALNLLEEMVSNIPGPGVTLQPVACVLDVVLDGLPILAGTLIKMANNDTPSEAEKVHGLIVPQIIDIERTKGWLATCLDKHDNCRGHSHSSVAGSAPPAIRLIDVDTRQIVSATLADDFVALSYVWGKDTRPLLTGATLPLYEAPGGLDQTKLPRTIADAMRLVRDLGFHYLWVDSLCIVQDDDDDKLHQLPLMAALYEAAVLVIVAAAGVDAEAGLGGYEQETPTRASQTRETINGMTYITTQGGLVDVLPWMPWDRRGWTFQEAFRSRRALVFTDALVYWSCRDATWREDLDSDRGDSGGVRLKLSEGSSLWRFAPGGGRRTIGCTPSHFFTNVEQFSKRAFRDGGDALWAYVAILAHQAPRFEGHSFIWGHPYAGFHASLLWRHDHSCLSHHRRGTIRKDCHSIVVRGADGVSTARLRVPFPSWSWLSSDTGVQFLDKCAASVVSALEGIQSVHLEGNNTAIYLEYLQRIGAEGASEAQQIFDQAGGRLTPLPLSTYASGGLAVNIHYGLLFIKAETAKLTVRRETEHTGDDKCFCLLRPHPGEEAHMVCATVHSADGSKLGSILAASGFFEDEETETIGEFVLLSSNAWPRSISDERCRVLPPESGCYEVKHVDGCAHITSHNLMLVAWDKGDKGVAYRQSLMTMDKAIWDGLSPEVKTKKVIPLA</sequence>
<dbReference type="EMBL" id="CAWUHD010000143">
    <property type="protein sequence ID" value="CAK7235086.1"/>
    <property type="molecule type" value="Genomic_DNA"/>
</dbReference>
<name>A0ABP0CVN1_9PEZI</name>
<comment type="caution">
    <text evidence="2">The sequence shown here is derived from an EMBL/GenBank/DDBJ whole genome shotgun (WGS) entry which is preliminary data.</text>
</comment>
<proteinExistence type="predicted"/>
<evidence type="ECO:0000259" key="1">
    <source>
        <dbReference type="Pfam" id="PF06985"/>
    </source>
</evidence>
<accession>A0ABP0CVN1</accession>
<dbReference type="PANTHER" id="PTHR33112:SF12">
    <property type="entry name" value="HETEROKARYON INCOMPATIBILITY DOMAIN-CONTAINING PROTEIN"/>
    <property type="match status" value="1"/>
</dbReference>
<organism evidence="2 3">
    <name type="scientific">Sporothrix eucalyptigena</name>
    <dbReference type="NCBI Taxonomy" id="1812306"/>
    <lineage>
        <taxon>Eukaryota</taxon>
        <taxon>Fungi</taxon>
        <taxon>Dikarya</taxon>
        <taxon>Ascomycota</taxon>
        <taxon>Pezizomycotina</taxon>
        <taxon>Sordariomycetes</taxon>
        <taxon>Sordariomycetidae</taxon>
        <taxon>Ophiostomatales</taxon>
        <taxon>Ophiostomataceae</taxon>
        <taxon>Sporothrix</taxon>
    </lineage>
</organism>
<keyword evidence="3" id="KW-1185">Reference proteome</keyword>
<evidence type="ECO:0000313" key="3">
    <source>
        <dbReference type="Proteomes" id="UP001642482"/>
    </source>
</evidence>
<dbReference type="Pfam" id="PF06985">
    <property type="entry name" value="HET"/>
    <property type="match status" value="1"/>
</dbReference>
<gene>
    <name evidence="2" type="ORF">SEUCBS140593_009163</name>
</gene>